<sequence>MEKAMSELDDCKHSKAVLEEKITQMEWDLAAREALRLQISEQKTEFGQIKSVNSEFQRRIRYVEGEKSESLRKIRALEEELREKIETKRDDNELSKIATSLLPDPTPDTAKEDDEKDRAKQLSGNQTKQETFQYQRQIDNKRDCEAGSSFVKGIDPWSKNFLETELAEALDSNNVYN</sequence>
<dbReference type="EMBL" id="BTGU01000043">
    <property type="protein sequence ID" value="GMN52836.1"/>
    <property type="molecule type" value="Genomic_DNA"/>
</dbReference>
<dbReference type="PANTHER" id="PTHR47270:SF13">
    <property type="entry name" value="HEAVY CHAIN-LIKE PROTEIN, PUTATIVE-RELATED"/>
    <property type="match status" value="1"/>
</dbReference>
<comment type="caution">
    <text evidence="2">The sequence shown here is derived from an EMBL/GenBank/DDBJ whole genome shotgun (WGS) entry which is preliminary data.</text>
</comment>
<reference evidence="2" key="1">
    <citation type="submission" date="2023-07" db="EMBL/GenBank/DDBJ databases">
        <title>draft genome sequence of fig (Ficus carica).</title>
        <authorList>
            <person name="Takahashi T."/>
            <person name="Nishimura K."/>
        </authorList>
    </citation>
    <scope>NUCLEOTIDE SEQUENCE</scope>
</reference>
<proteinExistence type="predicted"/>
<name>A0AA88AZ81_FICCA</name>
<dbReference type="AlphaFoldDB" id="A0AA88AZ81"/>
<accession>A0AA88AZ81</accession>
<feature type="region of interest" description="Disordered" evidence="1">
    <location>
        <begin position="87"/>
        <end position="139"/>
    </location>
</feature>
<evidence type="ECO:0000313" key="3">
    <source>
        <dbReference type="Proteomes" id="UP001187192"/>
    </source>
</evidence>
<dbReference type="Proteomes" id="UP001187192">
    <property type="component" value="Unassembled WGS sequence"/>
</dbReference>
<protein>
    <submittedName>
        <fullName evidence="2">Uncharacterized protein</fullName>
    </submittedName>
</protein>
<gene>
    <name evidence="2" type="ORF">TIFTF001_021968</name>
</gene>
<dbReference type="PANTHER" id="PTHR47270">
    <property type="entry name" value="PROTEIN MLP1-LIKE"/>
    <property type="match status" value="1"/>
</dbReference>
<feature type="compositionally biased region" description="Polar residues" evidence="1">
    <location>
        <begin position="122"/>
        <end position="137"/>
    </location>
</feature>
<organism evidence="2 3">
    <name type="scientific">Ficus carica</name>
    <name type="common">Common fig</name>
    <dbReference type="NCBI Taxonomy" id="3494"/>
    <lineage>
        <taxon>Eukaryota</taxon>
        <taxon>Viridiplantae</taxon>
        <taxon>Streptophyta</taxon>
        <taxon>Embryophyta</taxon>
        <taxon>Tracheophyta</taxon>
        <taxon>Spermatophyta</taxon>
        <taxon>Magnoliopsida</taxon>
        <taxon>eudicotyledons</taxon>
        <taxon>Gunneridae</taxon>
        <taxon>Pentapetalae</taxon>
        <taxon>rosids</taxon>
        <taxon>fabids</taxon>
        <taxon>Rosales</taxon>
        <taxon>Moraceae</taxon>
        <taxon>Ficeae</taxon>
        <taxon>Ficus</taxon>
    </lineage>
</organism>
<evidence type="ECO:0000256" key="1">
    <source>
        <dbReference type="SAM" id="MobiDB-lite"/>
    </source>
</evidence>
<evidence type="ECO:0000313" key="2">
    <source>
        <dbReference type="EMBL" id="GMN52836.1"/>
    </source>
</evidence>
<keyword evidence="3" id="KW-1185">Reference proteome</keyword>